<dbReference type="Pfam" id="PF17820">
    <property type="entry name" value="PDZ_6"/>
    <property type="match status" value="1"/>
</dbReference>
<dbReference type="Proteomes" id="UP000244932">
    <property type="component" value="Unassembled WGS sequence"/>
</dbReference>
<dbReference type="SUPFAM" id="SSF50156">
    <property type="entry name" value="PDZ domain-like"/>
    <property type="match status" value="1"/>
</dbReference>
<dbReference type="PANTHER" id="PTHR32060:SF30">
    <property type="entry name" value="CARBOXY-TERMINAL PROCESSING PROTEASE CTPA"/>
    <property type="match status" value="1"/>
</dbReference>
<feature type="domain" description="PDZ" evidence="6">
    <location>
        <begin position="88"/>
        <end position="156"/>
    </location>
</feature>
<dbReference type="GO" id="GO:0006508">
    <property type="term" value="P:proteolysis"/>
    <property type="evidence" value="ECO:0007669"/>
    <property type="project" value="UniProtKB-KW"/>
</dbReference>
<keyword evidence="3 5" id="KW-0378">Hydrolase</keyword>
<dbReference type="InterPro" id="IPR036034">
    <property type="entry name" value="PDZ_sf"/>
</dbReference>
<dbReference type="GO" id="GO:0004175">
    <property type="term" value="F:endopeptidase activity"/>
    <property type="evidence" value="ECO:0007669"/>
    <property type="project" value="TreeGrafter"/>
</dbReference>
<dbReference type="EMBL" id="OMKW01000004">
    <property type="protein sequence ID" value="SPF31017.1"/>
    <property type="molecule type" value="Genomic_DNA"/>
</dbReference>
<keyword evidence="4 5" id="KW-0720">Serine protease</keyword>
<dbReference type="EC" id="3.4.21.-" evidence="7"/>
<dbReference type="RefSeq" id="WP_108783696.1">
    <property type="nucleotide sequence ID" value="NZ_OMKW01000004.1"/>
</dbReference>
<dbReference type="InterPro" id="IPR029045">
    <property type="entry name" value="ClpP/crotonase-like_dom_sf"/>
</dbReference>
<dbReference type="Gene3D" id="3.30.750.44">
    <property type="match status" value="1"/>
</dbReference>
<dbReference type="PROSITE" id="PS50106">
    <property type="entry name" value="PDZ"/>
    <property type="match status" value="1"/>
</dbReference>
<dbReference type="InterPro" id="IPR055210">
    <property type="entry name" value="CtpA/B_N"/>
</dbReference>
<keyword evidence="2 5" id="KW-0645">Protease</keyword>
<evidence type="ECO:0000259" key="6">
    <source>
        <dbReference type="PROSITE" id="PS50106"/>
    </source>
</evidence>
<dbReference type="GO" id="GO:0030288">
    <property type="term" value="C:outer membrane-bounded periplasmic space"/>
    <property type="evidence" value="ECO:0007669"/>
    <property type="project" value="TreeGrafter"/>
</dbReference>
<proteinExistence type="inferred from homology"/>
<protein>
    <submittedName>
        <fullName evidence="7">Putative CtpA-like serine protease</fullName>
        <ecNumber evidence="7">3.4.21.-</ecNumber>
    </submittedName>
</protein>
<name>A0A2R8AFP0_9RHOB</name>
<dbReference type="OrthoDB" id="9812068at2"/>
<dbReference type="CDD" id="cd06782">
    <property type="entry name" value="cpPDZ_CPP-like"/>
    <property type="match status" value="1"/>
</dbReference>
<dbReference type="Pfam" id="PF03572">
    <property type="entry name" value="Peptidase_S41"/>
    <property type="match status" value="1"/>
</dbReference>
<dbReference type="FunFam" id="2.30.42.10:FF:000063">
    <property type="entry name" value="Peptidase, S41 family"/>
    <property type="match status" value="1"/>
</dbReference>
<dbReference type="GO" id="GO:0007165">
    <property type="term" value="P:signal transduction"/>
    <property type="evidence" value="ECO:0007669"/>
    <property type="project" value="TreeGrafter"/>
</dbReference>
<dbReference type="SMART" id="SM00228">
    <property type="entry name" value="PDZ"/>
    <property type="match status" value="1"/>
</dbReference>
<dbReference type="NCBIfam" id="TIGR00225">
    <property type="entry name" value="prc"/>
    <property type="match status" value="1"/>
</dbReference>
<organism evidence="7 8">
    <name type="scientific">Pontivivens insulae</name>
    <dbReference type="NCBI Taxonomy" id="1639689"/>
    <lineage>
        <taxon>Bacteria</taxon>
        <taxon>Pseudomonadati</taxon>
        <taxon>Pseudomonadota</taxon>
        <taxon>Alphaproteobacteria</taxon>
        <taxon>Rhodobacterales</taxon>
        <taxon>Paracoccaceae</taxon>
        <taxon>Pontivivens</taxon>
    </lineage>
</organism>
<reference evidence="7 8" key="1">
    <citation type="submission" date="2018-03" db="EMBL/GenBank/DDBJ databases">
        <authorList>
            <person name="Keele B.F."/>
        </authorList>
    </citation>
    <scope>NUCLEOTIDE SEQUENCE [LARGE SCALE GENOMIC DNA]</scope>
    <source>
        <strain evidence="7 8">CeCT 8812</strain>
    </source>
</reference>
<evidence type="ECO:0000256" key="1">
    <source>
        <dbReference type="ARBA" id="ARBA00009179"/>
    </source>
</evidence>
<dbReference type="Pfam" id="PF22694">
    <property type="entry name" value="CtpB_N-like"/>
    <property type="match status" value="1"/>
</dbReference>
<gene>
    <name evidence="7" type="ORF">POI8812_03367</name>
</gene>
<dbReference type="InterPro" id="IPR005151">
    <property type="entry name" value="Tail-specific_protease"/>
</dbReference>
<evidence type="ECO:0000256" key="5">
    <source>
        <dbReference type="RuleBase" id="RU004404"/>
    </source>
</evidence>
<dbReference type="Gene3D" id="3.90.226.10">
    <property type="entry name" value="2-enoyl-CoA Hydratase, Chain A, domain 1"/>
    <property type="match status" value="1"/>
</dbReference>
<dbReference type="SUPFAM" id="SSF52096">
    <property type="entry name" value="ClpP/crotonase"/>
    <property type="match status" value="1"/>
</dbReference>
<keyword evidence="8" id="KW-1185">Reference proteome</keyword>
<evidence type="ECO:0000256" key="4">
    <source>
        <dbReference type="ARBA" id="ARBA00022825"/>
    </source>
</evidence>
<dbReference type="Gene3D" id="2.30.42.10">
    <property type="match status" value="1"/>
</dbReference>
<accession>A0A2R8AFP0</accession>
<dbReference type="CDD" id="cd07560">
    <property type="entry name" value="Peptidase_S41_CPP"/>
    <property type="match status" value="1"/>
</dbReference>
<sequence>MNRMFAAGFAGTIAGVVATTQLVGPLLAQNNAANATTYEYLDLFGSIFERVRADYVEEVDDRDLIEAAINGMLTSLDPHSSYLPPQDYSDMREQTRGEFGGLGIEVTQEEGFVKVVSPIDGTPADEAGVMAGDFVTHVDGESVLGLTLNEAVELMRGPVGSEIVITIVREGVEPFEVTIIRDTIQIQAVRGRTESDAVVLRLTTFNQQTFPNLLAEMEEQLEALGGIDNAMGVVLDLRNNPGGLLDQAVQVSDAFLEQGEIVSTRGRRPGDSDRYNAAPGDIAEGLPIVVLINGGSASASEIVAGALQDHRRAIIVGEKSFGKGSVQTIMPLQGSGAMRLTTARYYTPSGRSIQALGIEPDVIVAPRANGEELEDGVIPRRSEADLRGAISNDSLTEDERRQLEDERARLEADSLLRNDDFQLAYALDILRGLAVYGDR</sequence>
<evidence type="ECO:0000313" key="8">
    <source>
        <dbReference type="Proteomes" id="UP000244932"/>
    </source>
</evidence>
<dbReference type="InterPro" id="IPR041489">
    <property type="entry name" value="PDZ_6"/>
</dbReference>
<dbReference type="FunFam" id="3.30.750.44:FF:000001">
    <property type="entry name" value="S41 family peptidase"/>
    <property type="match status" value="1"/>
</dbReference>
<evidence type="ECO:0000256" key="3">
    <source>
        <dbReference type="ARBA" id="ARBA00022801"/>
    </source>
</evidence>
<evidence type="ECO:0000313" key="7">
    <source>
        <dbReference type="EMBL" id="SPF31017.1"/>
    </source>
</evidence>
<dbReference type="AlphaFoldDB" id="A0A2R8AFP0"/>
<evidence type="ECO:0000256" key="2">
    <source>
        <dbReference type="ARBA" id="ARBA00022670"/>
    </source>
</evidence>
<dbReference type="InterPro" id="IPR001478">
    <property type="entry name" value="PDZ"/>
</dbReference>
<dbReference type="PANTHER" id="PTHR32060">
    <property type="entry name" value="TAIL-SPECIFIC PROTEASE"/>
    <property type="match status" value="1"/>
</dbReference>
<comment type="similarity">
    <text evidence="1 5">Belongs to the peptidase S41A family.</text>
</comment>
<dbReference type="GO" id="GO:0008236">
    <property type="term" value="F:serine-type peptidase activity"/>
    <property type="evidence" value="ECO:0007669"/>
    <property type="project" value="UniProtKB-KW"/>
</dbReference>
<dbReference type="SMART" id="SM00245">
    <property type="entry name" value="TSPc"/>
    <property type="match status" value="1"/>
</dbReference>
<dbReference type="InterPro" id="IPR004447">
    <property type="entry name" value="Peptidase_S41A"/>
</dbReference>